<dbReference type="InterPro" id="IPR032675">
    <property type="entry name" value="LRR_dom_sf"/>
</dbReference>
<sequence>MHRLALITCTRRAPAAPGMRFRVSIIKTLVSSLLTLPAVRLHGQLTSPLTPPAPWHVCFDVARAQAIDVLFALFSVYFFSFPRRRFDCSNQLTELPREICQMPLQMLLVSNNQLTNLPKDIGRMTALAELDASGNRLTQMPMSLGDCAGLRALHLANNQLGLLPLQITYLRLEHLDVSCNCISSLPLELRNMSTLVTLYLENNPLVSPPTTYLPPVSFKLELSLVADLELKAGLGAKLRTGPGSESKAGSEP</sequence>
<keyword evidence="1" id="KW-0433">Leucine-rich repeat</keyword>
<dbReference type="Pfam" id="PF13855">
    <property type="entry name" value="LRR_8"/>
    <property type="match status" value="1"/>
</dbReference>
<dbReference type="PANTHER" id="PTHR48051">
    <property type="match status" value="1"/>
</dbReference>
<dbReference type="AlphaFoldDB" id="A0A4C1UZY8"/>
<protein>
    <submittedName>
        <fullName evidence="3">Leucine-rich repeat and calponin homology domain-containing protein 3</fullName>
    </submittedName>
</protein>
<organism evidence="3 4">
    <name type="scientific">Eumeta variegata</name>
    <name type="common">Bagworm moth</name>
    <name type="synonym">Eumeta japonica</name>
    <dbReference type="NCBI Taxonomy" id="151549"/>
    <lineage>
        <taxon>Eukaryota</taxon>
        <taxon>Metazoa</taxon>
        <taxon>Ecdysozoa</taxon>
        <taxon>Arthropoda</taxon>
        <taxon>Hexapoda</taxon>
        <taxon>Insecta</taxon>
        <taxon>Pterygota</taxon>
        <taxon>Neoptera</taxon>
        <taxon>Endopterygota</taxon>
        <taxon>Lepidoptera</taxon>
        <taxon>Glossata</taxon>
        <taxon>Ditrysia</taxon>
        <taxon>Tineoidea</taxon>
        <taxon>Psychidae</taxon>
        <taxon>Oiketicinae</taxon>
        <taxon>Eumeta</taxon>
    </lineage>
</organism>
<dbReference type="PANTHER" id="PTHR48051:SF21">
    <property type="entry name" value="CALPONIN-HOMOLOGY (CH) DOMAIN-CONTAINING PROTEIN"/>
    <property type="match status" value="1"/>
</dbReference>
<keyword evidence="2" id="KW-0677">Repeat</keyword>
<proteinExistence type="predicted"/>
<accession>A0A4C1UZY8</accession>
<dbReference type="InterPro" id="IPR001611">
    <property type="entry name" value="Leu-rich_rpt"/>
</dbReference>
<evidence type="ECO:0000256" key="2">
    <source>
        <dbReference type="ARBA" id="ARBA00022737"/>
    </source>
</evidence>
<dbReference type="EMBL" id="BGZK01000245">
    <property type="protein sequence ID" value="GBP31364.1"/>
    <property type="molecule type" value="Genomic_DNA"/>
</dbReference>
<dbReference type="SUPFAM" id="SSF52058">
    <property type="entry name" value="L domain-like"/>
    <property type="match status" value="1"/>
</dbReference>
<dbReference type="STRING" id="151549.A0A4C1UZY8"/>
<dbReference type="Pfam" id="PF00560">
    <property type="entry name" value="LRR_1"/>
    <property type="match status" value="1"/>
</dbReference>
<dbReference type="GO" id="GO:0005737">
    <property type="term" value="C:cytoplasm"/>
    <property type="evidence" value="ECO:0007669"/>
    <property type="project" value="TreeGrafter"/>
</dbReference>
<evidence type="ECO:0000256" key="1">
    <source>
        <dbReference type="ARBA" id="ARBA00022614"/>
    </source>
</evidence>
<keyword evidence="4" id="KW-1185">Reference proteome</keyword>
<comment type="caution">
    <text evidence="3">The sequence shown here is derived from an EMBL/GenBank/DDBJ whole genome shotgun (WGS) entry which is preliminary data.</text>
</comment>
<dbReference type="PROSITE" id="PS51450">
    <property type="entry name" value="LRR"/>
    <property type="match status" value="1"/>
</dbReference>
<dbReference type="OrthoDB" id="6149831at2759"/>
<name>A0A4C1UZY8_EUMVA</name>
<evidence type="ECO:0000313" key="4">
    <source>
        <dbReference type="Proteomes" id="UP000299102"/>
    </source>
</evidence>
<gene>
    <name evidence="3" type="primary">LRCH3</name>
    <name evidence="3" type="ORF">EVAR_13484_1</name>
</gene>
<dbReference type="Gene3D" id="3.80.10.10">
    <property type="entry name" value="Ribonuclease Inhibitor"/>
    <property type="match status" value="2"/>
</dbReference>
<dbReference type="Proteomes" id="UP000299102">
    <property type="component" value="Unassembled WGS sequence"/>
</dbReference>
<evidence type="ECO:0000313" key="3">
    <source>
        <dbReference type="EMBL" id="GBP31364.1"/>
    </source>
</evidence>
<reference evidence="3 4" key="1">
    <citation type="journal article" date="2019" name="Commun. Biol.">
        <title>The bagworm genome reveals a unique fibroin gene that provides high tensile strength.</title>
        <authorList>
            <person name="Kono N."/>
            <person name="Nakamura H."/>
            <person name="Ohtoshi R."/>
            <person name="Tomita M."/>
            <person name="Numata K."/>
            <person name="Arakawa K."/>
        </authorList>
    </citation>
    <scope>NUCLEOTIDE SEQUENCE [LARGE SCALE GENOMIC DNA]</scope>
</reference>
<dbReference type="InterPro" id="IPR050216">
    <property type="entry name" value="LRR_domain-containing"/>
</dbReference>